<dbReference type="InterPro" id="IPR050267">
    <property type="entry name" value="Anti-sigma-factor_SerPK"/>
</dbReference>
<evidence type="ECO:0000256" key="1">
    <source>
        <dbReference type="ARBA" id="ARBA00022527"/>
    </source>
</evidence>
<keyword evidence="1" id="KW-0723">Serine/threonine-protein kinase</keyword>
<keyword evidence="4" id="KW-0067">ATP-binding</keyword>
<dbReference type="Gene3D" id="3.30.565.10">
    <property type="entry name" value="Histidine kinase-like ATPase, C-terminal domain"/>
    <property type="match status" value="1"/>
</dbReference>
<evidence type="ECO:0000256" key="2">
    <source>
        <dbReference type="SAM" id="MobiDB-lite"/>
    </source>
</evidence>
<organism evidence="4 5">
    <name type="scientific">Nonomuraea purpurea</name>
    <dbReference type="NCBI Taxonomy" id="1849276"/>
    <lineage>
        <taxon>Bacteria</taxon>
        <taxon>Bacillati</taxon>
        <taxon>Actinomycetota</taxon>
        <taxon>Actinomycetes</taxon>
        <taxon>Streptosporangiales</taxon>
        <taxon>Streptosporangiaceae</taxon>
        <taxon>Nonomuraea</taxon>
    </lineage>
</organism>
<dbReference type="InterPro" id="IPR003594">
    <property type="entry name" value="HATPase_dom"/>
</dbReference>
<dbReference type="PANTHER" id="PTHR35526:SF3">
    <property type="entry name" value="ANTI-SIGMA-F FACTOR RSBW"/>
    <property type="match status" value="1"/>
</dbReference>
<evidence type="ECO:0000313" key="4">
    <source>
        <dbReference type="EMBL" id="MFC4014810.1"/>
    </source>
</evidence>
<feature type="domain" description="Histidine kinase/HSP90-like ATPase" evidence="3">
    <location>
        <begin position="66"/>
        <end position="163"/>
    </location>
</feature>
<dbReference type="CDD" id="cd16936">
    <property type="entry name" value="HATPase_RsbW-like"/>
    <property type="match status" value="1"/>
</dbReference>
<keyword evidence="1" id="KW-0418">Kinase</keyword>
<dbReference type="InterPro" id="IPR036890">
    <property type="entry name" value="HATPase_C_sf"/>
</dbReference>
<evidence type="ECO:0000313" key="5">
    <source>
        <dbReference type="Proteomes" id="UP001595851"/>
    </source>
</evidence>
<comment type="caution">
    <text evidence="4">The sequence shown here is derived from an EMBL/GenBank/DDBJ whole genome shotgun (WGS) entry which is preliminary data.</text>
</comment>
<sequence length="290" mass="30296">MDDRTQHTASGEQSRRIASPMYQQPRGEEFPDLAPGLVMSTYRSRQVWSGMAWRRAFAGRGNQSAPARRMVGQLLADTGRVEDAQWVTAELVSNALRHTRSGQARGFFMVEVLRGADVARIVVYDLGGGPAPDFSRTPGSPPELSEHGRGLAGVAELAVRVGVAGDAITGHATWADLAFTSGTARAARSADEVRLCPAAGAVDFAVRGPEVASVREFEPVSAGLSVPVAISTTTCHAAALLGHEEAAGDVPDSRQGGLPGVLMVPMSGPGSDCGEGVVGLDPSADLRRPC</sequence>
<accession>A0ABV8GLH0</accession>
<evidence type="ECO:0000259" key="3">
    <source>
        <dbReference type="Pfam" id="PF13581"/>
    </source>
</evidence>
<dbReference type="Pfam" id="PF13581">
    <property type="entry name" value="HATPase_c_2"/>
    <property type="match status" value="1"/>
</dbReference>
<dbReference type="EMBL" id="JBHSBI010000037">
    <property type="protein sequence ID" value="MFC4014810.1"/>
    <property type="molecule type" value="Genomic_DNA"/>
</dbReference>
<keyword evidence="5" id="KW-1185">Reference proteome</keyword>
<reference evidence="5" key="1">
    <citation type="journal article" date="2019" name="Int. J. Syst. Evol. Microbiol.">
        <title>The Global Catalogue of Microorganisms (GCM) 10K type strain sequencing project: providing services to taxonomists for standard genome sequencing and annotation.</title>
        <authorList>
            <consortium name="The Broad Institute Genomics Platform"/>
            <consortium name="The Broad Institute Genome Sequencing Center for Infectious Disease"/>
            <person name="Wu L."/>
            <person name="Ma J."/>
        </authorList>
    </citation>
    <scope>NUCLEOTIDE SEQUENCE [LARGE SCALE GENOMIC DNA]</scope>
    <source>
        <strain evidence="5">TBRC 1276</strain>
    </source>
</reference>
<dbReference type="GO" id="GO:0005524">
    <property type="term" value="F:ATP binding"/>
    <property type="evidence" value="ECO:0007669"/>
    <property type="project" value="UniProtKB-KW"/>
</dbReference>
<proteinExistence type="predicted"/>
<keyword evidence="1" id="KW-0808">Transferase</keyword>
<keyword evidence="4" id="KW-0547">Nucleotide-binding</keyword>
<name>A0ABV8GLH0_9ACTN</name>
<dbReference type="PANTHER" id="PTHR35526">
    <property type="entry name" value="ANTI-SIGMA-F FACTOR RSBW-RELATED"/>
    <property type="match status" value="1"/>
</dbReference>
<protein>
    <submittedName>
        <fullName evidence="4">ATP-binding protein</fullName>
    </submittedName>
</protein>
<dbReference type="Proteomes" id="UP001595851">
    <property type="component" value="Unassembled WGS sequence"/>
</dbReference>
<feature type="region of interest" description="Disordered" evidence="2">
    <location>
        <begin position="1"/>
        <end position="30"/>
    </location>
</feature>
<dbReference type="RefSeq" id="WP_379534636.1">
    <property type="nucleotide sequence ID" value="NZ_JBHSBI010000037.1"/>
</dbReference>
<gene>
    <name evidence="4" type="ORF">ACFOY2_46845</name>
</gene>
<dbReference type="SUPFAM" id="SSF55874">
    <property type="entry name" value="ATPase domain of HSP90 chaperone/DNA topoisomerase II/histidine kinase"/>
    <property type="match status" value="1"/>
</dbReference>